<feature type="chain" id="PRO_5047391876" evidence="1">
    <location>
        <begin position="23"/>
        <end position="209"/>
    </location>
</feature>
<evidence type="ECO:0000313" key="2">
    <source>
        <dbReference type="EMBL" id="WLH08159.1"/>
    </source>
</evidence>
<keyword evidence="1" id="KW-0732">Signal</keyword>
<gene>
    <name evidence="2" type="ORF">PSH67_05755</name>
</gene>
<dbReference type="EMBL" id="CP117450">
    <property type="protein sequence ID" value="WLH08159.1"/>
    <property type="molecule type" value="Genomic_DNA"/>
</dbReference>
<protein>
    <submittedName>
        <fullName evidence="2">DUF1120 domain-containing protein</fullName>
    </submittedName>
</protein>
<name>A0ABY9FXX4_9PSED</name>
<evidence type="ECO:0000256" key="1">
    <source>
        <dbReference type="SAM" id="SignalP"/>
    </source>
</evidence>
<evidence type="ECO:0000313" key="3">
    <source>
        <dbReference type="Proteomes" id="UP001236748"/>
    </source>
</evidence>
<dbReference type="Pfam" id="PF06551">
    <property type="entry name" value="DUF1120"/>
    <property type="match status" value="1"/>
</dbReference>
<sequence>MNKPLAALALFLTIAHQGSAVAASSVELIVKGLITPSACTPTLSANGIVDHGKISAKDLNQGTPTDLPAVTLQMNVNCDAQTLFGLNGNDNRASSAIVATGYGLGLINNKQKIGTYHLELVNPVADNVAVTPLESNNGGQTWSAIDGEYWYSGKLAGFGGVSGDRYVPVPIQDLTTDLAVMTQIAPAQDLNLSNEVSLDGSATIEVKYL</sequence>
<reference evidence="2 3" key="1">
    <citation type="submission" date="2023-02" db="EMBL/GenBank/DDBJ databases">
        <title>Evolution of Hrp T3SS in non-pathogenic Pseudomonas fluorescens.</title>
        <authorList>
            <person name="Liao K."/>
            <person name="Wei H."/>
            <person name="Gu Y."/>
        </authorList>
    </citation>
    <scope>NUCLEOTIDE SEQUENCE [LARGE SCALE GENOMIC DNA]</scope>
    <source>
        <strain evidence="2 3">FP2043</strain>
    </source>
</reference>
<accession>A0ABY9FXX4</accession>
<dbReference type="RefSeq" id="WP_305389818.1">
    <property type="nucleotide sequence ID" value="NZ_CP117450.1"/>
</dbReference>
<keyword evidence="3" id="KW-1185">Reference proteome</keyword>
<dbReference type="InterPro" id="IPR010546">
    <property type="entry name" value="DUF1120"/>
</dbReference>
<dbReference type="Proteomes" id="UP001236748">
    <property type="component" value="Chromosome"/>
</dbReference>
<organism evidence="2 3">
    <name type="scientific">Pseudomonas lurida</name>
    <dbReference type="NCBI Taxonomy" id="244566"/>
    <lineage>
        <taxon>Bacteria</taxon>
        <taxon>Pseudomonadati</taxon>
        <taxon>Pseudomonadota</taxon>
        <taxon>Gammaproteobacteria</taxon>
        <taxon>Pseudomonadales</taxon>
        <taxon>Pseudomonadaceae</taxon>
        <taxon>Pseudomonas</taxon>
    </lineage>
</organism>
<feature type="signal peptide" evidence="1">
    <location>
        <begin position="1"/>
        <end position="22"/>
    </location>
</feature>
<proteinExistence type="predicted"/>